<organism evidence="1 2">
    <name type="scientific">Bacillus cytotoxicus</name>
    <dbReference type="NCBI Taxonomy" id="580165"/>
    <lineage>
        <taxon>Bacteria</taxon>
        <taxon>Bacillati</taxon>
        <taxon>Bacillota</taxon>
        <taxon>Bacilli</taxon>
        <taxon>Bacillales</taxon>
        <taxon>Bacillaceae</taxon>
        <taxon>Bacillus</taxon>
        <taxon>Bacillus cereus group</taxon>
    </lineage>
</organism>
<dbReference type="Proteomes" id="UP000242164">
    <property type="component" value="Unassembled WGS sequence"/>
</dbReference>
<proteinExistence type="predicted"/>
<dbReference type="AlphaFoldDB" id="A0AAX2CIJ6"/>
<evidence type="ECO:0008006" key="3">
    <source>
        <dbReference type="Google" id="ProtNLM"/>
    </source>
</evidence>
<reference evidence="1 2" key="1">
    <citation type="submission" date="2016-08" db="EMBL/GenBank/DDBJ databases">
        <authorList>
            <person name="Loux V."/>
            <person name="Rue O."/>
        </authorList>
    </citation>
    <scope>NUCLEOTIDE SEQUENCE [LARGE SCALE GENOMIC DNA]</scope>
    <source>
        <strain evidence="1 2">AFSSA_08CEB44bac</strain>
    </source>
</reference>
<comment type="caution">
    <text evidence="1">The sequence shown here is derived from an EMBL/GenBank/DDBJ whole genome shotgun (WGS) entry which is preliminary data.</text>
</comment>
<name>A0AAX2CIJ6_9BACI</name>
<evidence type="ECO:0000313" key="1">
    <source>
        <dbReference type="EMBL" id="SCL96098.1"/>
    </source>
</evidence>
<gene>
    <name evidence="1" type="ORF">BCB44BAC_02704</name>
</gene>
<sequence>MKGHIQKRGTKWCIVVDIRPDPETGKRR</sequence>
<protein>
    <recommendedName>
        <fullName evidence="3">Integrase</fullName>
    </recommendedName>
</protein>
<dbReference type="EMBL" id="FMIK01000034">
    <property type="protein sequence ID" value="SCL96098.1"/>
    <property type="molecule type" value="Genomic_DNA"/>
</dbReference>
<accession>A0AAX2CIJ6</accession>
<evidence type="ECO:0000313" key="2">
    <source>
        <dbReference type="Proteomes" id="UP000242164"/>
    </source>
</evidence>